<protein>
    <submittedName>
        <fullName evidence="1">Uncharacterized protein</fullName>
    </submittedName>
</protein>
<evidence type="ECO:0000313" key="1">
    <source>
        <dbReference type="EMBL" id="CAB4158367.1"/>
    </source>
</evidence>
<organism evidence="1">
    <name type="scientific">uncultured Caudovirales phage</name>
    <dbReference type="NCBI Taxonomy" id="2100421"/>
    <lineage>
        <taxon>Viruses</taxon>
        <taxon>Duplodnaviria</taxon>
        <taxon>Heunggongvirae</taxon>
        <taxon>Uroviricota</taxon>
        <taxon>Caudoviricetes</taxon>
        <taxon>Peduoviridae</taxon>
        <taxon>Maltschvirus</taxon>
        <taxon>Maltschvirus maltsch</taxon>
    </lineage>
</organism>
<gene>
    <name evidence="1" type="ORF">UFOVP706_5</name>
</gene>
<name>A0A6J5NHT7_9CAUD</name>
<reference evidence="1" key="1">
    <citation type="submission" date="2020-04" db="EMBL/GenBank/DDBJ databases">
        <authorList>
            <person name="Chiriac C."/>
            <person name="Salcher M."/>
            <person name="Ghai R."/>
            <person name="Kavagutti S V."/>
        </authorList>
    </citation>
    <scope>NUCLEOTIDE SEQUENCE</scope>
</reference>
<dbReference type="EMBL" id="LR796682">
    <property type="protein sequence ID" value="CAB4158367.1"/>
    <property type="molecule type" value="Genomic_DNA"/>
</dbReference>
<sequence length="500" mass="55517">MTSPLRAPAGKVGLRPTSYEAFGGLDTSRPAVNMDTPRNLHFTTFKNGYIDWRGQVITDPPVKRRTTAPRTRAIRFFADNEFCTVTEDQSGFYNLGSSRGHVLNGAFPRTDVPSTAVFNRQVHFLARGRTPYFYDGSIFRPHTAGLGRLGAAFGATVSRRLALAGMSNNLTRIEISRVDQTTLSTDEQKGEVNVLRGGFIDVANLLGRNDRVTGLGSFEQDRLVIFSQDSALLYRIDPNIDNWAIDERANIKVGCISHNSIVSAGVDVIFAARSGVHNIQRSPDNGILVYSRTLTDKIETLYRSLVRGMEDPENISAVFDQDDGRYYLFFPQPNGIFSNWLSLSLNPEEGQVRPSWSAGTTLNATCGDFLGGRLVLGCADGAYEVVKFDDPSAIYPVTEVVTPYLWHSNILETKESHSLIVQAAGAGSIDIEAYNDTEKLIWSKTVEVDGQDSDNLFEDVPLFQSYDMPFQHRYRGVRLRFTIRGAGTIRLFGFAITYRS</sequence>
<accession>A0A6J5NHT7</accession>
<proteinExistence type="predicted"/>